<dbReference type="EMBL" id="JAHYIQ010000001">
    <property type="protein sequence ID" value="KAK1136705.1"/>
    <property type="molecule type" value="Genomic_DNA"/>
</dbReference>
<evidence type="ECO:0000313" key="1">
    <source>
        <dbReference type="EMBL" id="KAK1136705.1"/>
    </source>
</evidence>
<evidence type="ECO:0000313" key="2">
    <source>
        <dbReference type="Proteomes" id="UP001177670"/>
    </source>
</evidence>
<name>A0AA40GGB7_9HYME</name>
<proteinExistence type="predicted"/>
<organism evidence="1 2">
    <name type="scientific">Melipona bicolor</name>
    <dbReference type="NCBI Taxonomy" id="60889"/>
    <lineage>
        <taxon>Eukaryota</taxon>
        <taxon>Metazoa</taxon>
        <taxon>Ecdysozoa</taxon>
        <taxon>Arthropoda</taxon>
        <taxon>Hexapoda</taxon>
        <taxon>Insecta</taxon>
        <taxon>Pterygota</taxon>
        <taxon>Neoptera</taxon>
        <taxon>Endopterygota</taxon>
        <taxon>Hymenoptera</taxon>
        <taxon>Apocrita</taxon>
        <taxon>Aculeata</taxon>
        <taxon>Apoidea</taxon>
        <taxon>Anthophila</taxon>
        <taxon>Apidae</taxon>
        <taxon>Melipona</taxon>
    </lineage>
</organism>
<comment type="caution">
    <text evidence="1">The sequence shown here is derived from an EMBL/GenBank/DDBJ whole genome shotgun (WGS) entry which is preliminary data.</text>
</comment>
<keyword evidence="2" id="KW-1185">Reference proteome</keyword>
<reference evidence="1" key="1">
    <citation type="submission" date="2021-10" db="EMBL/GenBank/DDBJ databases">
        <title>Melipona bicolor Genome sequencing and assembly.</title>
        <authorList>
            <person name="Araujo N.S."/>
            <person name="Arias M.C."/>
        </authorList>
    </citation>
    <scope>NUCLEOTIDE SEQUENCE</scope>
    <source>
        <strain evidence="1">USP_2M_L1-L4_2017</strain>
        <tissue evidence="1">Whole body</tissue>
    </source>
</reference>
<gene>
    <name evidence="1" type="ORF">K0M31_001246</name>
</gene>
<protein>
    <submittedName>
        <fullName evidence="1">Uncharacterized protein</fullName>
    </submittedName>
</protein>
<accession>A0AA40GGB7</accession>
<sequence length="77" mass="9579">MNRNAHHEYLYTYNLREEEKIDFRLNTERESGKLQTLWTMYLDKRKKTLNNEYTPGYKTTYPKRAANFFKIYLMQMK</sequence>
<dbReference type="AlphaFoldDB" id="A0AA40GGB7"/>
<dbReference type="Proteomes" id="UP001177670">
    <property type="component" value="Unassembled WGS sequence"/>
</dbReference>